<dbReference type="GO" id="GO:0043565">
    <property type="term" value="F:sequence-specific DNA binding"/>
    <property type="evidence" value="ECO:0007669"/>
    <property type="project" value="TreeGrafter"/>
</dbReference>
<dbReference type="PANTHER" id="PTHR47792">
    <property type="entry name" value="PROTEIN SOK2-RELATED"/>
    <property type="match status" value="1"/>
</dbReference>
<evidence type="ECO:0000256" key="3">
    <source>
        <dbReference type="ARBA" id="ARBA00023015"/>
    </source>
</evidence>
<keyword evidence="4" id="KW-0238">DNA-binding</keyword>
<dbReference type="Gene3D" id="3.10.260.10">
    <property type="entry name" value="Transcription regulator HTH, APSES-type DNA-binding domain"/>
    <property type="match status" value="1"/>
</dbReference>
<dbReference type="EMBL" id="KI964797">
    <property type="protein sequence ID" value="EUC28649.1"/>
    <property type="molecule type" value="Genomic_DNA"/>
</dbReference>
<evidence type="ECO:0000313" key="10">
    <source>
        <dbReference type="Proteomes" id="UP000053841"/>
    </source>
</evidence>
<keyword evidence="10" id="KW-1185">Reference proteome</keyword>
<dbReference type="eggNOG" id="ENOG502QW2C">
    <property type="taxonomic scope" value="Eukaryota"/>
</dbReference>
<evidence type="ECO:0000259" key="8">
    <source>
        <dbReference type="PROSITE" id="PS51299"/>
    </source>
</evidence>
<dbReference type="Pfam" id="PF04383">
    <property type="entry name" value="KilA-N"/>
    <property type="match status" value="1"/>
</dbReference>
<proteinExistence type="inferred from homology"/>
<evidence type="ECO:0000256" key="5">
    <source>
        <dbReference type="ARBA" id="ARBA00023163"/>
    </source>
</evidence>
<keyword evidence="6" id="KW-0183">Conidiation</keyword>
<dbReference type="PROSITE" id="PS51299">
    <property type="entry name" value="HTH_APSES"/>
    <property type="match status" value="1"/>
</dbReference>
<keyword evidence="2" id="KW-0749">Sporulation</keyword>
<gene>
    <name evidence="9" type="ORF">COCCADRAFT_73688</name>
</gene>
<dbReference type="PANTHER" id="PTHR47792:SF1">
    <property type="entry name" value="PROTEIN SOK2-RELATED"/>
    <property type="match status" value="1"/>
</dbReference>
<comment type="similarity">
    <text evidence="1">Belongs to the EFG1/PHD1/stuA family.</text>
</comment>
<dbReference type="InterPro" id="IPR029790">
    <property type="entry name" value="EFG1/Phd1/StuA"/>
</dbReference>
<feature type="region of interest" description="Disordered" evidence="7">
    <location>
        <begin position="633"/>
        <end position="653"/>
    </location>
</feature>
<dbReference type="HOGENOM" id="CLU_027847_0_0_1"/>
<dbReference type="GeneID" id="19150769"/>
<dbReference type="GO" id="GO:0048315">
    <property type="term" value="P:conidium formation"/>
    <property type="evidence" value="ECO:0007669"/>
    <property type="project" value="UniProtKB-KW"/>
</dbReference>
<dbReference type="SUPFAM" id="SSF54616">
    <property type="entry name" value="DNA-binding domain of Mlu1-box binding protein MBP1"/>
    <property type="match status" value="1"/>
</dbReference>
<evidence type="ECO:0000256" key="2">
    <source>
        <dbReference type="ARBA" id="ARBA00022969"/>
    </source>
</evidence>
<feature type="domain" description="HTH APSES-type" evidence="8">
    <location>
        <begin position="86"/>
        <end position="192"/>
    </location>
</feature>
<dbReference type="GO" id="GO:0030435">
    <property type="term" value="P:sporulation resulting in formation of a cellular spore"/>
    <property type="evidence" value="ECO:0007669"/>
    <property type="project" value="UniProtKB-KW"/>
</dbReference>
<evidence type="ECO:0000256" key="6">
    <source>
        <dbReference type="ARBA" id="ARBA00023321"/>
    </source>
</evidence>
<dbReference type="GO" id="GO:0005634">
    <property type="term" value="C:nucleus"/>
    <property type="evidence" value="ECO:0007669"/>
    <property type="project" value="TreeGrafter"/>
</dbReference>
<protein>
    <recommendedName>
        <fullName evidence="8">HTH APSES-type domain-containing protein</fullName>
    </recommendedName>
</protein>
<name>W6Y0W2_COCC2</name>
<feature type="non-terminal residue" evidence="9">
    <location>
        <position position="653"/>
    </location>
</feature>
<dbReference type="RefSeq" id="XP_007717056.1">
    <property type="nucleotide sequence ID" value="XM_007718866.1"/>
</dbReference>
<keyword evidence="3" id="KW-0805">Transcription regulation</keyword>
<dbReference type="InterPro" id="IPR003163">
    <property type="entry name" value="Tscrpt_reg_HTH_APSES-type"/>
</dbReference>
<sequence>MFPAGVRHEATAADEGGSVMERWQTGEGRSQEIASSPQSSPTALLRTRSPLLAPRAHAFSAFGSQNYPPITLDRTDQVAPPGAKIRLTASFWEDEGSLCFQVEARGVCVARREDNHMINGTKLLSVAGIDRGRRDGILKSEKTRHVVKTGPMHLKGVWIPFERALALADREKITELLYPLFVHDIKQLLYDPKNQKRTYLANPQHKSQETKEPAEPIESHVRQIDVPEDGDKTSQEIPLDTLRNDELQEQGPIGSLSRSLIETLSLILIEVRTHSDRALHYGSLESSCAALFFWDADLGLSRGELDDMLQDSPQLRDTCLTVLVSISQFVSISLIHLISSEQRRKEVLQSTSILTCLDQTVNMIEQQYHSTDKPEQDAETLCQTLRTRIDTLIMLAPSLESPAEETFDDEEPRAIQYMEKNLPEQAYINSVSEKFPLAASEIVAQLGKLNWDRYNHMLHLQRETMQQEFQMATMEKARTIFNDSGLGISLPAQSKAASSSESIYAPSIVSTRAEASHKRVPLLPPQARSGEPFTCEICNKQVKFQRTKAWKKHVFRDILAYACFFAECCNTRMFFEDSDALMTHLQDQHGMDVRLSDVECPLCMEFTSGDRDVLALHIARHMEEIALAILPSGVESDEESADESGSVIGSNDS</sequence>
<dbReference type="GO" id="GO:0003700">
    <property type="term" value="F:DNA-binding transcription factor activity"/>
    <property type="evidence" value="ECO:0007669"/>
    <property type="project" value="TreeGrafter"/>
</dbReference>
<dbReference type="AlphaFoldDB" id="W6Y0W2"/>
<keyword evidence="5" id="KW-0804">Transcription</keyword>
<evidence type="ECO:0000313" key="9">
    <source>
        <dbReference type="EMBL" id="EUC28649.1"/>
    </source>
</evidence>
<accession>W6Y0W2</accession>
<dbReference type="InterPro" id="IPR058925">
    <property type="entry name" value="zf-C2H2_AcuF"/>
</dbReference>
<dbReference type="KEGG" id="bze:COCCADRAFT_73688"/>
<dbReference type="Proteomes" id="UP000053841">
    <property type="component" value="Unassembled WGS sequence"/>
</dbReference>
<feature type="region of interest" description="Disordered" evidence="7">
    <location>
        <begin position="199"/>
        <end position="239"/>
    </location>
</feature>
<dbReference type="OrthoDB" id="20872at2759"/>
<feature type="compositionally biased region" description="Basic and acidic residues" evidence="7">
    <location>
        <begin position="206"/>
        <end position="234"/>
    </location>
</feature>
<dbReference type="STRING" id="930089.W6Y0W2"/>
<evidence type="ECO:0000256" key="4">
    <source>
        <dbReference type="ARBA" id="ARBA00023125"/>
    </source>
</evidence>
<dbReference type="SMART" id="SM01252">
    <property type="entry name" value="KilA-N"/>
    <property type="match status" value="1"/>
</dbReference>
<dbReference type="Pfam" id="PF26082">
    <property type="entry name" value="zf-C2H2_AcuF"/>
    <property type="match status" value="1"/>
</dbReference>
<evidence type="ECO:0000256" key="1">
    <source>
        <dbReference type="ARBA" id="ARBA00007247"/>
    </source>
</evidence>
<dbReference type="GO" id="GO:0045944">
    <property type="term" value="P:positive regulation of transcription by RNA polymerase II"/>
    <property type="evidence" value="ECO:0007669"/>
    <property type="project" value="TreeGrafter"/>
</dbReference>
<evidence type="ECO:0000256" key="7">
    <source>
        <dbReference type="SAM" id="MobiDB-lite"/>
    </source>
</evidence>
<dbReference type="InterPro" id="IPR018004">
    <property type="entry name" value="KilA/APSES_HTH"/>
</dbReference>
<organism evidence="9 10">
    <name type="scientific">Cochliobolus carbonum (strain 26-R-13)</name>
    <name type="common">Maize leaf spot fungus</name>
    <name type="synonym">Bipolaris zeicola</name>
    <dbReference type="NCBI Taxonomy" id="930089"/>
    <lineage>
        <taxon>Eukaryota</taxon>
        <taxon>Fungi</taxon>
        <taxon>Dikarya</taxon>
        <taxon>Ascomycota</taxon>
        <taxon>Pezizomycotina</taxon>
        <taxon>Dothideomycetes</taxon>
        <taxon>Pleosporomycetidae</taxon>
        <taxon>Pleosporales</taxon>
        <taxon>Pleosporineae</taxon>
        <taxon>Pleosporaceae</taxon>
        <taxon>Bipolaris</taxon>
    </lineage>
</organism>
<reference evidence="9 10" key="1">
    <citation type="journal article" date="2013" name="PLoS Genet.">
        <title>Comparative genome structure, secondary metabolite, and effector coding capacity across Cochliobolus pathogens.</title>
        <authorList>
            <person name="Condon B.J."/>
            <person name="Leng Y."/>
            <person name="Wu D."/>
            <person name="Bushley K.E."/>
            <person name="Ohm R.A."/>
            <person name="Otillar R."/>
            <person name="Martin J."/>
            <person name="Schackwitz W."/>
            <person name="Grimwood J."/>
            <person name="MohdZainudin N."/>
            <person name="Xue C."/>
            <person name="Wang R."/>
            <person name="Manning V.A."/>
            <person name="Dhillon B."/>
            <person name="Tu Z.J."/>
            <person name="Steffenson B.J."/>
            <person name="Salamov A."/>
            <person name="Sun H."/>
            <person name="Lowry S."/>
            <person name="LaButti K."/>
            <person name="Han J."/>
            <person name="Copeland A."/>
            <person name="Lindquist E."/>
            <person name="Barry K."/>
            <person name="Schmutz J."/>
            <person name="Baker S.E."/>
            <person name="Ciuffetti L.M."/>
            <person name="Grigoriev I.V."/>
            <person name="Zhong S."/>
            <person name="Turgeon B.G."/>
        </authorList>
    </citation>
    <scope>NUCLEOTIDE SEQUENCE [LARGE SCALE GENOMIC DNA]</scope>
    <source>
        <strain evidence="9 10">26-R-13</strain>
    </source>
</reference>
<dbReference type="InterPro" id="IPR036887">
    <property type="entry name" value="HTH_APSES_sf"/>
</dbReference>